<evidence type="ECO:0000313" key="2">
    <source>
        <dbReference type="EMBL" id="PLR06702.1"/>
    </source>
</evidence>
<dbReference type="InterPro" id="IPR018661">
    <property type="entry name" value="DUF2093"/>
</dbReference>
<dbReference type="KEGG" id="cfh:C1707_22695"/>
<dbReference type="EMBL" id="CP026100">
    <property type="protein sequence ID" value="AYV48840.1"/>
    <property type="molecule type" value="Genomic_DNA"/>
</dbReference>
<dbReference type="Proteomes" id="UP000281192">
    <property type="component" value="Chromosome"/>
</dbReference>
<dbReference type="Pfam" id="PF09866">
    <property type="entry name" value="DUF2093"/>
    <property type="match status" value="1"/>
</dbReference>
<reference evidence="2 3" key="1">
    <citation type="submission" date="2017-12" db="EMBL/GenBank/DDBJ databases">
        <title>The genome sequence of Caulobacter flavus CGMCC1 15093.</title>
        <authorList>
            <person name="Gao J."/>
            <person name="Mao X."/>
            <person name="Sun J."/>
        </authorList>
    </citation>
    <scope>NUCLEOTIDE SEQUENCE [LARGE SCALE GENOMIC DNA]</scope>
    <source>
        <strain evidence="2 3">CGMCC1 15093</strain>
    </source>
</reference>
<evidence type="ECO:0000313" key="1">
    <source>
        <dbReference type="EMBL" id="AYV48840.1"/>
    </source>
</evidence>
<sequence length="72" mass="8000">MNAYDRDLGKSGLAVLHYGDGDFAVLQPGQYVVCAVTGAKIPLEALRYWSPELQEAYATPKEALKRWQETKA</sequence>
<dbReference type="RefSeq" id="WP_058347630.1">
    <property type="nucleotide sequence ID" value="NZ_CP026100.1"/>
</dbReference>
<dbReference type="OrthoDB" id="9801906at2"/>
<dbReference type="AlphaFoldDB" id="A0A2N5CLQ6"/>
<evidence type="ECO:0000313" key="3">
    <source>
        <dbReference type="Proteomes" id="UP000234483"/>
    </source>
</evidence>
<protein>
    <submittedName>
        <fullName evidence="2">DUF2093 domain-containing protein</fullName>
    </submittedName>
</protein>
<gene>
    <name evidence="1" type="ORF">C1707_22695</name>
    <name evidence="2" type="ORF">CFHF_24685</name>
</gene>
<dbReference type="Proteomes" id="UP000234483">
    <property type="component" value="Unassembled WGS sequence"/>
</dbReference>
<reference evidence="1 4" key="2">
    <citation type="submission" date="2018-01" db="EMBL/GenBank/DDBJ databases">
        <title>Complete genome sequence of Caulobacter flavus RHGG3.</title>
        <authorList>
            <person name="Yang E."/>
        </authorList>
    </citation>
    <scope>NUCLEOTIDE SEQUENCE [LARGE SCALE GENOMIC DNA]</scope>
    <source>
        <strain evidence="1 4">RHGG3</strain>
    </source>
</reference>
<keyword evidence="4" id="KW-1185">Reference proteome</keyword>
<accession>A0A2N5CLQ6</accession>
<evidence type="ECO:0000313" key="4">
    <source>
        <dbReference type="Proteomes" id="UP000281192"/>
    </source>
</evidence>
<proteinExistence type="predicted"/>
<dbReference type="EMBL" id="PJRQ01000051">
    <property type="protein sequence ID" value="PLR06702.1"/>
    <property type="molecule type" value="Genomic_DNA"/>
</dbReference>
<organism evidence="2 3">
    <name type="scientific">Caulobacter flavus</name>
    <dbReference type="NCBI Taxonomy" id="1679497"/>
    <lineage>
        <taxon>Bacteria</taxon>
        <taxon>Pseudomonadati</taxon>
        <taxon>Pseudomonadota</taxon>
        <taxon>Alphaproteobacteria</taxon>
        <taxon>Caulobacterales</taxon>
        <taxon>Caulobacteraceae</taxon>
        <taxon>Caulobacter</taxon>
    </lineage>
</organism>
<name>A0A2N5CLQ6_9CAUL</name>